<dbReference type="PANTHER" id="PTHR44086">
    <property type="entry name" value="THIOSULFATE SULFURTRANSFERASE RDL2, MITOCHONDRIAL-RELATED"/>
    <property type="match status" value="1"/>
</dbReference>
<dbReference type="SMART" id="SM00450">
    <property type="entry name" value="RHOD"/>
    <property type="match status" value="1"/>
</dbReference>
<evidence type="ECO:0000313" key="2">
    <source>
        <dbReference type="EMBL" id="OGD87005.1"/>
    </source>
</evidence>
<name>A0A1F5G5B5_9BACT</name>
<dbReference type="CDD" id="cd00158">
    <property type="entry name" value="RHOD"/>
    <property type="match status" value="1"/>
</dbReference>
<gene>
    <name evidence="2" type="ORF">A2164_04210</name>
</gene>
<dbReference type="AlphaFoldDB" id="A0A1F5G5B5"/>
<dbReference type="Pfam" id="PF00581">
    <property type="entry name" value="Rhodanese"/>
    <property type="match status" value="1"/>
</dbReference>
<dbReference type="GO" id="GO:0004792">
    <property type="term" value="F:thiosulfate-cyanide sulfurtransferase activity"/>
    <property type="evidence" value="ECO:0007669"/>
    <property type="project" value="TreeGrafter"/>
</dbReference>
<reference evidence="2 3" key="1">
    <citation type="journal article" date="2016" name="Nat. Commun.">
        <title>Thousands of microbial genomes shed light on interconnected biogeochemical processes in an aquifer system.</title>
        <authorList>
            <person name="Anantharaman K."/>
            <person name="Brown C.T."/>
            <person name="Hug L.A."/>
            <person name="Sharon I."/>
            <person name="Castelle C.J."/>
            <person name="Probst A.J."/>
            <person name="Thomas B.C."/>
            <person name="Singh A."/>
            <person name="Wilkins M.J."/>
            <person name="Karaoz U."/>
            <person name="Brodie E.L."/>
            <person name="Williams K.H."/>
            <person name="Hubbard S.S."/>
            <person name="Banfield J.F."/>
        </authorList>
    </citation>
    <scope>NUCLEOTIDE SEQUENCE [LARGE SCALE GENOMIC DNA]</scope>
</reference>
<dbReference type="PROSITE" id="PS50206">
    <property type="entry name" value="RHODANESE_3"/>
    <property type="match status" value="1"/>
</dbReference>
<dbReference type="EMBL" id="MFAT01000010">
    <property type="protein sequence ID" value="OGD87005.1"/>
    <property type="molecule type" value="Genomic_DNA"/>
</dbReference>
<evidence type="ECO:0000313" key="3">
    <source>
        <dbReference type="Proteomes" id="UP000176317"/>
    </source>
</evidence>
<protein>
    <submittedName>
        <fullName evidence="2">Sulfurtransferase</fullName>
    </submittedName>
</protein>
<evidence type="ECO:0000259" key="1">
    <source>
        <dbReference type="PROSITE" id="PS50206"/>
    </source>
</evidence>
<dbReference type="InterPro" id="IPR001763">
    <property type="entry name" value="Rhodanese-like_dom"/>
</dbReference>
<dbReference type="PANTHER" id="PTHR44086:SF10">
    <property type="entry name" value="THIOSULFATE SULFURTRANSFERASE_RHODANESE-LIKE DOMAIN-CONTAINING PROTEIN 3"/>
    <property type="match status" value="1"/>
</dbReference>
<dbReference type="SUPFAM" id="SSF52821">
    <property type="entry name" value="Rhodanese/Cell cycle control phosphatase"/>
    <property type="match status" value="1"/>
</dbReference>
<accession>A0A1F5G5B5</accession>
<sequence length="109" mass="12409">MSDITAQEVHKLITDNQGNDNFVILDVRAPQEFASGYIEGAINFNYIASNFKEEIEKLDRNKTYLVYCQSGRRSSAATKIMQELGFEDVYNMQGGFSQWQAENLSVVKE</sequence>
<dbReference type="Proteomes" id="UP000176317">
    <property type="component" value="Unassembled WGS sequence"/>
</dbReference>
<proteinExistence type="predicted"/>
<keyword evidence="2" id="KW-0808">Transferase</keyword>
<comment type="caution">
    <text evidence="2">The sequence shown here is derived from an EMBL/GenBank/DDBJ whole genome shotgun (WGS) entry which is preliminary data.</text>
</comment>
<feature type="domain" description="Rhodanese" evidence="1">
    <location>
        <begin position="18"/>
        <end position="108"/>
    </location>
</feature>
<dbReference type="Gene3D" id="3.40.250.10">
    <property type="entry name" value="Rhodanese-like domain"/>
    <property type="match status" value="1"/>
</dbReference>
<dbReference type="InterPro" id="IPR036873">
    <property type="entry name" value="Rhodanese-like_dom_sf"/>
</dbReference>
<organism evidence="2 3">
    <name type="scientific">Candidatus Curtissbacteria bacterium RBG_13_35_7</name>
    <dbReference type="NCBI Taxonomy" id="1797705"/>
    <lineage>
        <taxon>Bacteria</taxon>
        <taxon>Candidatus Curtissiibacteriota</taxon>
    </lineage>
</organism>